<sequence length="627" mass="69316">IDLCGGPQHTQVLSLNDIFIYLFYLRHIYLIKLQAMWVKSLIFLFAISALAVSTSQAEDTWSWGADTSSDNAAEASSAVPVEEVSTASSAAPTDAQGRFLGLGDKLCQLGLGVHCNNKKPYKQNVQSHYQVKPHPPHKQYPNPSYNTPKPAYQAPYDLIKPSYVAPKPVHPSPRPPKPAYTAPKPGFVAPYDTIKTQYVAPQNQQPAVVQHLHTHTHTHKTPTALTAQGYVTPVIAPVYKPAYREQCECVAAEYCQGQDIISRRDPKDISHLLDARSEVKEDFQSNATSFQGRSNFKEGAPKSIATADDEVERTKRETFTPGQNRTYNIEGRQFTSYIPTHIGCGVGHICCRKPVYIPPTPKYTCGRSSSSGLLGRVKTPQYIQGDAEFAEYPWQAAILKTAGQETIYVCGAALIDKKHVLTAAHCVDGLNPYNLRVRLGEWDVTQSSEFFSHVEIQVANVIEHQEFYKGNLKNDIAILRLASYVDFNANPHISPVCLPDQYSIHHQQCVVTGWGKDSFGTDGKFQTVLKEVTVPLVEYNSCQDTMRQTRLGRSFNLDPGMLCAGGEEAKDACQGDGGSPLVCRRQDGSYQLAGLVSWGIGCGQRGIPGVYVNINNYLQWIRHNTGL</sequence>
<comment type="caution">
    <text evidence="6">The sequence shown here is derived from an EMBL/GenBank/DDBJ whole genome shotgun (WGS) entry which is preliminary data.</text>
</comment>
<proteinExistence type="predicted"/>
<keyword evidence="7" id="KW-1185">Reference proteome</keyword>
<dbReference type="PRINTS" id="PR00722">
    <property type="entry name" value="CHYMOTRYPSIN"/>
</dbReference>
<dbReference type="PROSITE" id="PS00134">
    <property type="entry name" value="TRYPSIN_HIS"/>
    <property type="match status" value="1"/>
</dbReference>
<evidence type="ECO:0000313" key="6">
    <source>
        <dbReference type="EMBL" id="CAL4103100.1"/>
    </source>
</evidence>
<keyword evidence="3" id="KW-1015">Disulfide bond</keyword>
<evidence type="ECO:0000256" key="3">
    <source>
        <dbReference type="ARBA" id="ARBA00023157"/>
    </source>
</evidence>
<dbReference type="GO" id="GO:0006508">
    <property type="term" value="P:proteolysis"/>
    <property type="evidence" value="ECO:0007669"/>
    <property type="project" value="InterPro"/>
</dbReference>
<reference evidence="6 7" key="1">
    <citation type="submission" date="2024-05" db="EMBL/GenBank/DDBJ databases">
        <authorList>
            <person name="Wallberg A."/>
        </authorList>
    </citation>
    <scope>NUCLEOTIDE SEQUENCE [LARGE SCALE GENOMIC DNA]</scope>
</reference>
<dbReference type="InterPro" id="IPR001314">
    <property type="entry name" value="Peptidase_S1A"/>
</dbReference>
<dbReference type="FunFam" id="2.40.10.10:FF:000038">
    <property type="entry name" value="Serine protease"/>
    <property type="match status" value="1"/>
</dbReference>
<dbReference type="InterPro" id="IPR043504">
    <property type="entry name" value="Peptidase_S1_PA_chymotrypsin"/>
</dbReference>
<dbReference type="EMBL" id="CAXKWB010012034">
    <property type="protein sequence ID" value="CAL4103100.1"/>
    <property type="molecule type" value="Genomic_DNA"/>
</dbReference>
<evidence type="ECO:0000256" key="2">
    <source>
        <dbReference type="ARBA" id="ARBA00022525"/>
    </source>
</evidence>
<feature type="compositionally biased region" description="Pro residues" evidence="4">
    <location>
        <begin position="168"/>
        <end position="178"/>
    </location>
</feature>
<accession>A0AAV2QY15</accession>
<dbReference type="PANTHER" id="PTHR24258">
    <property type="entry name" value="SERINE PROTEASE-RELATED"/>
    <property type="match status" value="1"/>
</dbReference>
<evidence type="ECO:0000313" key="7">
    <source>
        <dbReference type="Proteomes" id="UP001497623"/>
    </source>
</evidence>
<dbReference type="PANTHER" id="PTHR24258:SF142">
    <property type="entry name" value="PEPTIDASE S1 DOMAIN-CONTAINING PROTEIN"/>
    <property type="match status" value="1"/>
</dbReference>
<feature type="non-terminal residue" evidence="6">
    <location>
        <position position="1"/>
    </location>
</feature>
<dbReference type="InterPro" id="IPR001254">
    <property type="entry name" value="Trypsin_dom"/>
</dbReference>
<protein>
    <recommendedName>
        <fullName evidence="5">Peptidase S1 domain-containing protein</fullName>
    </recommendedName>
</protein>
<dbReference type="GO" id="GO:0004252">
    <property type="term" value="F:serine-type endopeptidase activity"/>
    <property type="evidence" value="ECO:0007669"/>
    <property type="project" value="InterPro"/>
</dbReference>
<name>A0AAV2QY15_MEGNR</name>
<dbReference type="CDD" id="cd00190">
    <property type="entry name" value="Tryp_SPc"/>
    <property type="match status" value="1"/>
</dbReference>
<organism evidence="6 7">
    <name type="scientific">Meganyctiphanes norvegica</name>
    <name type="common">Northern krill</name>
    <name type="synonym">Thysanopoda norvegica</name>
    <dbReference type="NCBI Taxonomy" id="48144"/>
    <lineage>
        <taxon>Eukaryota</taxon>
        <taxon>Metazoa</taxon>
        <taxon>Ecdysozoa</taxon>
        <taxon>Arthropoda</taxon>
        <taxon>Crustacea</taxon>
        <taxon>Multicrustacea</taxon>
        <taxon>Malacostraca</taxon>
        <taxon>Eumalacostraca</taxon>
        <taxon>Eucarida</taxon>
        <taxon>Euphausiacea</taxon>
        <taxon>Euphausiidae</taxon>
        <taxon>Meganyctiphanes</taxon>
    </lineage>
</organism>
<feature type="domain" description="Peptidase S1" evidence="5">
    <location>
        <begin position="382"/>
        <end position="626"/>
    </location>
</feature>
<dbReference type="Gene3D" id="2.40.10.10">
    <property type="entry name" value="Trypsin-like serine proteases"/>
    <property type="match status" value="1"/>
</dbReference>
<feature type="region of interest" description="Disordered" evidence="4">
    <location>
        <begin position="130"/>
        <end position="151"/>
    </location>
</feature>
<keyword evidence="2" id="KW-0964">Secreted</keyword>
<gene>
    <name evidence="6" type="ORF">MNOR_LOCUS17474</name>
</gene>
<dbReference type="SUPFAM" id="SSF50494">
    <property type="entry name" value="Trypsin-like serine proteases"/>
    <property type="match status" value="1"/>
</dbReference>
<feature type="region of interest" description="Disordered" evidence="4">
    <location>
        <begin position="163"/>
        <end position="182"/>
    </location>
</feature>
<evidence type="ECO:0000259" key="5">
    <source>
        <dbReference type="PROSITE" id="PS50240"/>
    </source>
</evidence>
<evidence type="ECO:0000256" key="1">
    <source>
        <dbReference type="ARBA" id="ARBA00004613"/>
    </source>
</evidence>
<comment type="subcellular location">
    <subcellularLocation>
        <location evidence="1">Secreted</location>
    </subcellularLocation>
</comment>
<dbReference type="InterPro" id="IPR009003">
    <property type="entry name" value="Peptidase_S1_PA"/>
</dbReference>
<dbReference type="GO" id="GO:0005576">
    <property type="term" value="C:extracellular region"/>
    <property type="evidence" value="ECO:0007669"/>
    <property type="project" value="UniProtKB-SubCell"/>
</dbReference>
<dbReference type="AlphaFoldDB" id="A0AAV2QY15"/>
<dbReference type="Proteomes" id="UP001497623">
    <property type="component" value="Unassembled WGS sequence"/>
</dbReference>
<dbReference type="PROSITE" id="PS50240">
    <property type="entry name" value="TRYPSIN_DOM"/>
    <property type="match status" value="1"/>
</dbReference>
<dbReference type="SMART" id="SM00020">
    <property type="entry name" value="Tryp_SPc"/>
    <property type="match status" value="1"/>
</dbReference>
<evidence type="ECO:0000256" key="4">
    <source>
        <dbReference type="SAM" id="MobiDB-lite"/>
    </source>
</evidence>
<dbReference type="InterPro" id="IPR018114">
    <property type="entry name" value="TRYPSIN_HIS"/>
</dbReference>
<dbReference type="Pfam" id="PF00089">
    <property type="entry name" value="Trypsin"/>
    <property type="match status" value="1"/>
</dbReference>